<dbReference type="AlphaFoldDB" id="A0A8B3CMW9"/>
<accession>A0A8B3CMW9</accession>
<evidence type="ECO:0000313" key="2">
    <source>
        <dbReference type="Proteomes" id="UP000266669"/>
    </source>
</evidence>
<evidence type="ECO:0000313" key="1">
    <source>
        <dbReference type="EMBL" id="RHX84811.1"/>
    </source>
</evidence>
<gene>
    <name evidence="1" type="ORF">DLM78_15330</name>
</gene>
<sequence>MIDGILIRDRDPFPKLFFKRTENVSDREIRIHKRRRENWLAKTATVSRFFIREESILKIFDPEFV</sequence>
<proteinExistence type="predicted"/>
<organism evidence="1 2">
    <name type="scientific">Leptospira stimsonii</name>
    <dbReference type="NCBI Taxonomy" id="2202203"/>
    <lineage>
        <taxon>Bacteria</taxon>
        <taxon>Pseudomonadati</taxon>
        <taxon>Spirochaetota</taxon>
        <taxon>Spirochaetia</taxon>
        <taxon>Leptospirales</taxon>
        <taxon>Leptospiraceae</taxon>
        <taxon>Leptospira</taxon>
    </lineage>
</organism>
<dbReference type="Proteomes" id="UP000266669">
    <property type="component" value="Unassembled WGS sequence"/>
</dbReference>
<comment type="caution">
    <text evidence="1">The sequence shown here is derived from an EMBL/GenBank/DDBJ whole genome shotgun (WGS) entry which is preliminary data.</text>
</comment>
<name>A0A8B3CMW9_9LEPT</name>
<dbReference type="EMBL" id="QHCS01000004">
    <property type="protein sequence ID" value="RHX84811.1"/>
    <property type="molecule type" value="Genomic_DNA"/>
</dbReference>
<reference evidence="2" key="1">
    <citation type="submission" date="2018-05" db="EMBL/GenBank/DDBJ databases">
        <title>Leptospira yasudae sp. nov. and Leptospira stimsonii sp. nov., two pathogenic species of the genus Leptospira isolated from environmental sources.</title>
        <authorList>
            <person name="Casanovas-Massana A."/>
            <person name="Hamond C."/>
            <person name="Santos L.A."/>
            <person name="Hacker K.P."/>
            <person name="Balassiano I."/>
            <person name="Medeiros M.A."/>
            <person name="Reis M.G."/>
            <person name="Ko A.I."/>
            <person name="Wunder E.A."/>
        </authorList>
    </citation>
    <scope>NUCLEOTIDE SEQUENCE [LARGE SCALE GENOMIC DNA]</scope>
    <source>
        <strain evidence="2">AMB6-RJ</strain>
    </source>
</reference>
<protein>
    <submittedName>
        <fullName evidence="1">Uncharacterized protein</fullName>
    </submittedName>
</protein>